<dbReference type="Gene3D" id="3.90.70.10">
    <property type="entry name" value="Cysteine proteinases"/>
    <property type="match status" value="1"/>
</dbReference>
<reference evidence="11" key="2">
    <citation type="submission" date="2020-10" db="UniProtKB">
        <authorList>
            <consortium name="WormBaseParasite"/>
        </authorList>
    </citation>
    <scope>IDENTIFICATION</scope>
</reference>
<dbReference type="InterPro" id="IPR000169">
    <property type="entry name" value="Pept_cys_AS"/>
</dbReference>
<dbReference type="GO" id="GO:0006508">
    <property type="term" value="P:proteolysis"/>
    <property type="evidence" value="ECO:0007669"/>
    <property type="project" value="UniProtKB-KW"/>
</dbReference>
<dbReference type="PRINTS" id="PR00705">
    <property type="entry name" value="PAPAIN"/>
</dbReference>
<dbReference type="GO" id="GO:0008234">
    <property type="term" value="F:cysteine-type peptidase activity"/>
    <property type="evidence" value="ECO:0007669"/>
    <property type="project" value="UniProtKB-KW"/>
</dbReference>
<keyword evidence="3" id="KW-0378">Hydrolase</keyword>
<accession>A0A7E4VJR6</accession>
<sequence>MRILLLCLLILATIGTVSPSIFHHGEHKFSLTDELLHKLKKIATDSHLGQFLLYKAKFGKAYESGEMEQHLKHFIANLVRMEEHTIKHRHCKFGLTKFADWAQSDFKKVLGLRYVNPDDVNTKVEPDNRQPTATIPTSLDYREKNQVSSVKDQKHCGSCWAFAAASVIESQYLIHKKESLDLSEEHIVHCDTYTHGCAGGDDRYALWWVSENQGILTEAIYPYTATNGTCAAPAGKKYKITKPEAIEKSEAALVEALAKYGPISAGINVPPELQHYTGGIIDISEAECAKTSLGGHAISIVGYTPEYWIIKNSWSANWGEEGYFRAKRGNNFCNIVSHASAAIFA</sequence>
<dbReference type="SMART" id="SM00848">
    <property type="entry name" value="Inhibitor_I29"/>
    <property type="match status" value="1"/>
</dbReference>
<keyword evidence="2" id="KW-0645">Protease</keyword>
<name>A0A7E4VJR6_PANRE</name>
<dbReference type="Pfam" id="PF08246">
    <property type="entry name" value="Inhibitor_I29"/>
    <property type="match status" value="1"/>
</dbReference>
<feature type="signal peptide" evidence="7">
    <location>
        <begin position="1"/>
        <end position="19"/>
    </location>
</feature>
<feature type="domain" description="Cathepsin propeptide inhibitor" evidence="9">
    <location>
        <begin position="51"/>
        <end position="106"/>
    </location>
</feature>
<evidence type="ECO:0000256" key="7">
    <source>
        <dbReference type="SAM" id="SignalP"/>
    </source>
</evidence>
<evidence type="ECO:0000313" key="11">
    <source>
        <dbReference type="WBParaSite" id="Pan_g21377.t1"/>
    </source>
</evidence>
<dbReference type="InterPro" id="IPR039417">
    <property type="entry name" value="Peptidase_C1A_papain-like"/>
</dbReference>
<feature type="chain" id="PRO_5028956053" evidence="7">
    <location>
        <begin position="20"/>
        <end position="345"/>
    </location>
</feature>
<dbReference type="Proteomes" id="UP000492821">
    <property type="component" value="Unassembled WGS sequence"/>
</dbReference>
<evidence type="ECO:0000256" key="3">
    <source>
        <dbReference type="ARBA" id="ARBA00022801"/>
    </source>
</evidence>
<dbReference type="WBParaSite" id="Pan_g21377.t1">
    <property type="protein sequence ID" value="Pan_g21377.t1"/>
    <property type="gene ID" value="Pan_g21377"/>
</dbReference>
<dbReference type="InterPro" id="IPR013201">
    <property type="entry name" value="Prot_inhib_I29"/>
</dbReference>
<dbReference type="PANTHER" id="PTHR12411">
    <property type="entry name" value="CYSTEINE PROTEASE FAMILY C1-RELATED"/>
    <property type="match status" value="1"/>
</dbReference>
<dbReference type="SUPFAM" id="SSF54001">
    <property type="entry name" value="Cysteine proteinases"/>
    <property type="match status" value="1"/>
</dbReference>
<evidence type="ECO:0000256" key="2">
    <source>
        <dbReference type="ARBA" id="ARBA00022670"/>
    </source>
</evidence>
<feature type="domain" description="Peptidase C1A papain C-terminal" evidence="8">
    <location>
        <begin position="135"/>
        <end position="343"/>
    </location>
</feature>
<reference evidence="10" key="1">
    <citation type="journal article" date="2013" name="Genetics">
        <title>The draft genome and transcriptome of Panagrellus redivivus are shaped by the harsh demands of a free-living lifestyle.</title>
        <authorList>
            <person name="Srinivasan J."/>
            <person name="Dillman A.R."/>
            <person name="Macchietto M.G."/>
            <person name="Heikkinen L."/>
            <person name="Lakso M."/>
            <person name="Fracchia K.M."/>
            <person name="Antoshechkin I."/>
            <person name="Mortazavi A."/>
            <person name="Wong G."/>
            <person name="Sternberg P.W."/>
        </authorList>
    </citation>
    <scope>NUCLEOTIDE SEQUENCE [LARGE SCALE GENOMIC DNA]</scope>
    <source>
        <strain evidence="10">MT8872</strain>
    </source>
</reference>
<keyword evidence="5" id="KW-0865">Zymogen</keyword>
<dbReference type="InterPro" id="IPR013128">
    <property type="entry name" value="Peptidase_C1A"/>
</dbReference>
<evidence type="ECO:0000256" key="5">
    <source>
        <dbReference type="ARBA" id="ARBA00023145"/>
    </source>
</evidence>
<evidence type="ECO:0000313" key="10">
    <source>
        <dbReference type="Proteomes" id="UP000492821"/>
    </source>
</evidence>
<keyword evidence="10" id="KW-1185">Reference proteome</keyword>
<dbReference type="PROSITE" id="PS00139">
    <property type="entry name" value="THIOL_PROTEASE_CYS"/>
    <property type="match status" value="1"/>
</dbReference>
<keyword evidence="6" id="KW-1015">Disulfide bond</keyword>
<organism evidence="10 11">
    <name type="scientific">Panagrellus redivivus</name>
    <name type="common">Microworm</name>
    <dbReference type="NCBI Taxonomy" id="6233"/>
    <lineage>
        <taxon>Eukaryota</taxon>
        <taxon>Metazoa</taxon>
        <taxon>Ecdysozoa</taxon>
        <taxon>Nematoda</taxon>
        <taxon>Chromadorea</taxon>
        <taxon>Rhabditida</taxon>
        <taxon>Tylenchina</taxon>
        <taxon>Panagrolaimomorpha</taxon>
        <taxon>Panagrolaimoidea</taxon>
        <taxon>Panagrolaimidae</taxon>
        <taxon>Panagrellus</taxon>
    </lineage>
</organism>
<evidence type="ECO:0000259" key="8">
    <source>
        <dbReference type="SMART" id="SM00645"/>
    </source>
</evidence>
<dbReference type="AlphaFoldDB" id="A0A7E4VJR6"/>
<evidence type="ECO:0000259" key="9">
    <source>
        <dbReference type="SMART" id="SM00848"/>
    </source>
</evidence>
<dbReference type="SMART" id="SM00645">
    <property type="entry name" value="Pept_C1"/>
    <property type="match status" value="1"/>
</dbReference>
<dbReference type="Pfam" id="PF00112">
    <property type="entry name" value="Peptidase_C1"/>
    <property type="match status" value="1"/>
</dbReference>
<evidence type="ECO:0000256" key="6">
    <source>
        <dbReference type="ARBA" id="ARBA00023157"/>
    </source>
</evidence>
<comment type="similarity">
    <text evidence="1">Belongs to the peptidase C1 family.</text>
</comment>
<dbReference type="CDD" id="cd02248">
    <property type="entry name" value="Peptidase_C1A"/>
    <property type="match status" value="1"/>
</dbReference>
<evidence type="ECO:0000256" key="4">
    <source>
        <dbReference type="ARBA" id="ARBA00022807"/>
    </source>
</evidence>
<evidence type="ECO:0000256" key="1">
    <source>
        <dbReference type="ARBA" id="ARBA00008455"/>
    </source>
</evidence>
<keyword evidence="7" id="KW-0732">Signal</keyword>
<proteinExistence type="inferred from homology"/>
<keyword evidence="4" id="KW-0788">Thiol protease</keyword>
<dbReference type="InterPro" id="IPR038765">
    <property type="entry name" value="Papain-like_cys_pep_sf"/>
</dbReference>
<protein>
    <submittedName>
        <fullName evidence="11">Pept_C1 domain-containing protein</fullName>
    </submittedName>
</protein>
<dbReference type="InterPro" id="IPR000668">
    <property type="entry name" value="Peptidase_C1A_C"/>
</dbReference>